<dbReference type="AlphaFoldDB" id="A0A6L3VCS8"/>
<name>A0A6L3VCS8_9BACI</name>
<dbReference type="EMBL" id="WBOS01000001">
    <property type="protein sequence ID" value="KAB2338872.1"/>
    <property type="molecule type" value="Genomic_DNA"/>
</dbReference>
<dbReference type="Proteomes" id="UP000481030">
    <property type="component" value="Unassembled WGS sequence"/>
</dbReference>
<reference evidence="2 3" key="1">
    <citation type="journal article" date="2016" name="Antonie Van Leeuwenhoek">
        <title>Bacillus depressus sp. nov., isolated from soil of a sunflower field.</title>
        <authorList>
            <person name="Wei X."/>
            <person name="Xin D."/>
            <person name="Xin Y."/>
            <person name="Zhang H."/>
            <person name="Wang T."/>
            <person name="Zhang J."/>
        </authorList>
    </citation>
    <scope>NUCLEOTIDE SEQUENCE [LARGE SCALE GENOMIC DNA]</scope>
    <source>
        <strain evidence="2 3">BZ1</strain>
    </source>
</reference>
<organism evidence="2 3">
    <name type="scientific">Cytobacillus depressus</name>
    <dbReference type="NCBI Taxonomy" id="1602942"/>
    <lineage>
        <taxon>Bacteria</taxon>
        <taxon>Bacillati</taxon>
        <taxon>Bacillota</taxon>
        <taxon>Bacilli</taxon>
        <taxon>Bacillales</taxon>
        <taxon>Bacillaceae</taxon>
        <taxon>Cytobacillus</taxon>
    </lineage>
</organism>
<dbReference type="RefSeq" id="WP_151533615.1">
    <property type="nucleotide sequence ID" value="NZ_WBOS01000001.1"/>
</dbReference>
<keyword evidence="1" id="KW-0732">Signal</keyword>
<dbReference type="PROSITE" id="PS51257">
    <property type="entry name" value="PROKAR_LIPOPROTEIN"/>
    <property type="match status" value="1"/>
</dbReference>
<feature type="chain" id="PRO_5039303535" description="DUF4367 domain-containing protein" evidence="1">
    <location>
        <begin position="27"/>
        <end position="169"/>
    </location>
</feature>
<feature type="signal peptide" evidence="1">
    <location>
        <begin position="1"/>
        <end position="26"/>
    </location>
</feature>
<sequence>MGNRSIAALLLLIVVLLLSACSASLKEEQTAAKDAIGEVFQTDPKESNHENEDIAFYLPFGFEVKEDTPNNILIKNGSKTYILFYNPNEGPESKVIYEATLKQNDYEFKETNTTKDGDFSYLLINHIDNNLNELTVGIGGVKITGQVKTKSLAADAEKMAEIIQSVKMK</sequence>
<evidence type="ECO:0000313" key="2">
    <source>
        <dbReference type="EMBL" id="KAB2338872.1"/>
    </source>
</evidence>
<proteinExistence type="predicted"/>
<protein>
    <recommendedName>
        <fullName evidence="4">DUF4367 domain-containing protein</fullName>
    </recommendedName>
</protein>
<evidence type="ECO:0008006" key="4">
    <source>
        <dbReference type="Google" id="ProtNLM"/>
    </source>
</evidence>
<accession>A0A6L3VCS8</accession>
<gene>
    <name evidence="2" type="ORF">F7731_04805</name>
</gene>
<keyword evidence="3" id="KW-1185">Reference proteome</keyword>
<evidence type="ECO:0000313" key="3">
    <source>
        <dbReference type="Proteomes" id="UP000481030"/>
    </source>
</evidence>
<evidence type="ECO:0000256" key="1">
    <source>
        <dbReference type="SAM" id="SignalP"/>
    </source>
</evidence>
<dbReference type="OrthoDB" id="2450230at2"/>
<comment type="caution">
    <text evidence="2">The sequence shown here is derived from an EMBL/GenBank/DDBJ whole genome shotgun (WGS) entry which is preliminary data.</text>
</comment>